<dbReference type="SUPFAM" id="SSF89392">
    <property type="entry name" value="Prokaryotic lipoproteins and lipoprotein localization factors"/>
    <property type="match status" value="1"/>
</dbReference>
<sequence>MKYKIFLFLTYCFAFCFDIDELAKSLKGDILGDFNQTKSILGFEKNITSSGEFSLKSEEFILNTTKPIKNSTKVDKNGVFVLKNGDWVKNERAIDLQLFLSIINIDVASLKKEFEPNLSGNQDGWKLELTPKGFMVSKIFKNIEIWGDKYVKKIRLTEINGDITQSEFSVK</sequence>
<evidence type="ECO:0000313" key="2">
    <source>
        <dbReference type="EMBL" id="CAD7286190.1"/>
    </source>
</evidence>
<dbReference type="EMBL" id="CAJHOE010000001">
    <property type="protein sequence ID" value="CAD7286190.1"/>
    <property type="molecule type" value="Genomic_DNA"/>
</dbReference>
<dbReference type="InterPro" id="IPR029046">
    <property type="entry name" value="LolA/LolB/LppX"/>
</dbReference>
<dbReference type="RefSeq" id="WP_230055841.1">
    <property type="nucleotide sequence ID" value="NZ_CAJHOE010000001.1"/>
</dbReference>
<keyword evidence="1" id="KW-0732">Signal</keyword>
<reference evidence="2 3" key="1">
    <citation type="submission" date="2020-11" db="EMBL/GenBank/DDBJ databases">
        <authorList>
            <person name="Peeters C."/>
        </authorList>
    </citation>
    <scope>NUCLEOTIDE SEQUENCE [LARGE SCALE GENOMIC DNA]</scope>
    <source>
        <strain evidence="2 3">LMG 8286</strain>
    </source>
</reference>
<comment type="caution">
    <text evidence="2">The sequence shown here is derived from an EMBL/GenBank/DDBJ whole genome shotgun (WGS) entry which is preliminary data.</text>
</comment>
<evidence type="ECO:0000313" key="3">
    <source>
        <dbReference type="Proteomes" id="UP000789359"/>
    </source>
</evidence>
<organism evidence="2 3">
    <name type="scientific">Campylobacter suis</name>
    <dbReference type="NCBI Taxonomy" id="2790657"/>
    <lineage>
        <taxon>Bacteria</taxon>
        <taxon>Pseudomonadati</taxon>
        <taxon>Campylobacterota</taxon>
        <taxon>Epsilonproteobacteria</taxon>
        <taxon>Campylobacterales</taxon>
        <taxon>Campylobacteraceae</taxon>
        <taxon>Campylobacter</taxon>
    </lineage>
</organism>
<name>A0ABM8Q064_9BACT</name>
<proteinExistence type="predicted"/>
<dbReference type="Proteomes" id="UP000789359">
    <property type="component" value="Unassembled WGS sequence"/>
</dbReference>
<evidence type="ECO:0008006" key="4">
    <source>
        <dbReference type="Google" id="ProtNLM"/>
    </source>
</evidence>
<accession>A0ABM8Q064</accession>
<protein>
    <recommendedName>
        <fullName evidence="4">Outer membrane lipoprotein carrier protein LolA</fullName>
    </recommendedName>
</protein>
<dbReference type="Gene3D" id="2.50.20.10">
    <property type="entry name" value="Lipoprotein localisation LolA/LolB/LppX"/>
    <property type="match status" value="1"/>
</dbReference>
<evidence type="ECO:0000256" key="1">
    <source>
        <dbReference type="ARBA" id="ARBA00022729"/>
    </source>
</evidence>
<dbReference type="CDD" id="cd16325">
    <property type="entry name" value="LolA"/>
    <property type="match status" value="1"/>
</dbReference>
<gene>
    <name evidence="2" type="ORF">LMG8286_00021</name>
</gene>
<dbReference type="InterPro" id="IPR004564">
    <property type="entry name" value="OM_lipoprot_carrier_LolA-like"/>
</dbReference>
<keyword evidence="3" id="KW-1185">Reference proteome</keyword>